<sequence>MKITCDNCKESFELKKLKQRSLGDEIQETYYNCPNCNKEYRVCITNKSIRELQNKIEQKKLIIRIETKKGCKNIKEVFELENLIKKHKKKMDKLNNRKRRVGSKQV</sequence>
<dbReference type="OrthoDB" id="1918216at2"/>
<gene>
    <name evidence="2" type="ORF">SAMN02194393_01744</name>
</gene>
<dbReference type="RefSeq" id="WP_079490922.1">
    <property type="nucleotide sequence ID" value="NZ_FUZT01000004.1"/>
</dbReference>
<reference evidence="2 3" key="1">
    <citation type="submission" date="2017-02" db="EMBL/GenBank/DDBJ databases">
        <authorList>
            <person name="Peterson S.W."/>
        </authorList>
    </citation>
    <scope>NUCLEOTIDE SEQUENCE [LARGE SCALE GENOMIC DNA]</scope>
    <source>
        <strain evidence="2 3">M1</strain>
    </source>
</reference>
<accession>A0A1T5KF01</accession>
<feature type="coiled-coil region" evidence="1">
    <location>
        <begin position="49"/>
        <end position="104"/>
    </location>
</feature>
<evidence type="ECO:0000313" key="2">
    <source>
        <dbReference type="EMBL" id="SKC62220.1"/>
    </source>
</evidence>
<dbReference type="Proteomes" id="UP000190285">
    <property type="component" value="Unassembled WGS sequence"/>
</dbReference>
<dbReference type="STRING" id="36842.SAMN02194393_01744"/>
<organism evidence="2 3">
    <name type="scientific">Maledivibacter halophilus</name>
    <dbReference type="NCBI Taxonomy" id="36842"/>
    <lineage>
        <taxon>Bacteria</taxon>
        <taxon>Bacillati</taxon>
        <taxon>Bacillota</taxon>
        <taxon>Clostridia</taxon>
        <taxon>Peptostreptococcales</taxon>
        <taxon>Caminicellaceae</taxon>
        <taxon>Maledivibacter</taxon>
    </lineage>
</organism>
<protein>
    <submittedName>
        <fullName evidence="2">Uncharacterized protein</fullName>
    </submittedName>
</protein>
<evidence type="ECO:0000313" key="3">
    <source>
        <dbReference type="Proteomes" id="UP000190285"/>
    </source>
</evidence>
<proteinExistence type="predicted"/>
<keyword evidence="3" id="KW-1185">Reference proteome</keyword>
<dbReference type="AlphaFoldDB" id="A0A1T5KF01"/>
<keyword evidence="1" id="KW-0175">Coiled coil</keyword>
<dbReference type="EMBL" id="FUZT01000004">
    <property type="protein sequence ID" value="SKC62220.1"/>
    <property type="molecule type" value="Genomic_DNA"/>
</dbReference>
<evidence type="ECO:0000256" key="1">
    <source>
        <dbReference type="SAM" id="Coils"/>
    </source>
</evidence>
<name>A0A1T5KF01_9FIRM</name>